<dbReference type="KEGG" id="fcy:FRACYDRAFT_245661"/>
<dbReference type="Proteomes" id="UP000095751">
    <property type="component" value="Unassembled WGS sequence"/>
</dbReference>
<dbReference type="AlphaFoldDB" id="A0A1E7EZG4"/>
<dbReference type="InParanoid" id="A0A1E7EZG4"/>
<name>A0A1E7EZG4_9STRA</name>
<evidence type="ECO:0000313" key="2">
    <source>
        <dbReference type="Proteomes" id="UP000095751"/>
    </source>
</evidence>
<sequence length="246" mass="27677">MQNYMKKQVLEEGYKPRYYHRDRVITGGHVARFYDACLGRMANGGGSDREILDDVPLIQAAMTKGASEDLTTCLHYSNDWDPKDDGVWDDLYNDPKVVADLSISTATYRLKHGQLEDGYSKWITTDESQVAGWYYSVITIGPAPKPIQTGATLDTSACILKIVSLYDFMLDPFKHKGYCVVMDSAYMRDAMCQVGREEWKINMVGTCQTDHNVVPALLGRLLLLARISRLLLTVMSLSSFSTRPSH</sequence>
<evidence type="ECO:0008006" key="3">
    <source>
        <dbReference type="Google" id="ProtNLM"/>
    </source>
</evidence>
<proteinExistence type="predicted"/>
<gene>
    <name evidence="1" type="ORF">FRACYDRAFT_245661</name>
</gene>
<organism evidence="1 2">
    <name type="scientific">Fragilariopsis cylindrus CCMP1102</name>
    <dbReference type="NCBI Taxonomy" id="635003"/>
    <lineage>
        <taxon>Eukaryota</taxon>
        <taxon>Sar</taxon>
        <taxon>Stramenopiles</taxon>
        <taxon>Ochrophyta</taxon>
        <taxon>Bacillariophyta</taxon>
        <taxon>Bacillariophyceae</taxon>
        <taxon>Bacillariophycidae</taxon>
        <taxon>Bacillariales</taxon>
        <taxon>Bacillariaceae</taxon>
        <taxon>Fragilariopsis</taxon>
    </lineage>
</organism>
<keyword evidence="2" id="KW-1185">Reference proteome</keyword>
<protein>
    <recommendedName>
        <fullName evidence="3">PiggyBac transposable element-derived protein domain-containing protein</fullName>
    </recommendedName>
</protein>
<reference evidence="1 2" key="1">
    <citation type="submission" date="2016-09" db="EMBL/GenBank/DDBJ databases">
        <title>Extensive genetic diversity and differential bi-allelic expression allows diatom success in the polar Southern Ocean.</title>
        <authorList>
            <consortium name="DOE Joint Genome Institute"/>
            <person name="Mock T."/>
            <person name="Otillar R.P."/>
            <person name="Strauss J."/>
            <person name="Dupont C."/>
            <person name="Frickenhaus S."/>
            <person name="Maumus F."/>
            <person name="Mcmullan M."/>
            <person name="Sanges R."/>
            <person name="Schmutz J."/>
            <person name="Toseland A."/>
            <person name="Valas R."/>
            <person name="Veluchamy A."/>
            <person name="Ward B.J."/>
            <person name="Allen A."/>
            <person name="Barry K."/>
            <person name="Falciatore A."/>
            <person name="Ferrante M."/>
            <person name="Fortunato A.E."/>
            <person name="Gloeckner G."/>
            <person name="Gruber A."/>
            <person name="Hipkin R."/>
            <person name="Janech M."/>
            <person name="Kroth P."/>
            <person name="Leese F."/>
            <person name="Lindquist E."/>
            <person name="Lyon B.R."/>
            <person name="Martin J."/>
            <person name="Mayer C."/>
            <person name="Parker M."/>
            <person name="Quesneville H."/>
            <person name="Raymond J."/>
            <person name="Uhlig C."/>
            <person name="Valentin K.U."/>
            <person name="Worden A.Z."/>
            <person name="Armbrust E.V."/>
            <person name="Bowler C."/>
            <person name="Green B."/>
            <person name="Moulton V."/>
            <person name="Van Oosterhout C."/>
            <person name="Grigoriev I."/>
        </authorList>
    </citation>
    <scope>NUCLEOTIDE SEQUENCE [LARGE SCALE GENOMIC DNA]</scope>
    <source>
        <strain evidence="1 2">CCMP1102</strain>
    </source>
</reference>
<evidence type="ECO:0000313" key="1">
    <source>
        <dbReference type="EMBL" id="OEU11342.1"/>
    </source>
</evidence>
<accession>A0A1E7EZG4</accession>
<dbReference type="EMBL" id="KV784368">
    <property type="protein sequence ID" value="OEU11342.1"/>
    <property type="molecule type" value="Genomic_DNA"/>
</dbReference>